<dbReference type="NCBIfam" id="TIGR02937">
    <property type="entry name" value="sigma70-ECF"/>
    <property type="match status" value="1"/>
</dbReference>
<dbReference type="InterPro" id="IPR013324">
    <property type="entry name" value="RNA_pol_sigma_r3/r4-like"/>
</dbReference>
<feature type="region of interest" description="Disordered" evidence="6">
    <location>
        <begin position="124"/>
        <end position="149"/>
    </location>
</feature>
<feature type="domain" description="RNA polymerase sigma-70 region 2" evidence="7">
    <location>
        <begin position="56"/>
        <end position="126"/>
    </location>
</feature>
<dbReference type="Gene3D" id="1.10.10.10">
    <property type="entry name" value="Winged helix-like DNA-binding domain superfamily/Winged helix DNA-binding domain"/>
    <property type="match status" value="1"/>
</dbReference>
<evidence type="ECO:0000256" key="4">
    <source>
        <dbReference type="ARBA" id="ARBA00023125"/>
    </source>
</evidence>
<dbReference type="SUPFAM" id="SSF88659">
    <property type="entry name" value="Sigma3 and sigma4 domains of RNA polymerase sigma factors"/>
    <property type="match status" value="1"/>
</dbReference>
<dbReference type="GO" id="GO:0016987">
    <property type="term" value="F:sigma factor activity"/>
    <property type="evidence" value="ECO:0007669"/>
    <property type="project" value="UniProtKB-KW"/>
</dbReference>
<dbReference type="SUPFAM" id="SSF88946">
    <property type="entry name" value="Sigma2 domain of RNA polymerase sigma factors"/>
    <property type="match status" value="1"/>
</dbReference>
<dbReference type="Proteomes" id="UP000198348">
    <property type="component" value="Unassembled WGS sequence"/>
</dbReference>
<dbReference type="PANTHER" id="PTHR43133">
    <property type="entry name" value="RNA POLYMERASE ECF-TYPE SIGMA FACTO"/>
    <property type="match status" value="1"/>
</dbReference>
<evidence type="ECO:0000256" key="2">
    <source>
        <dbReference type="ARBA" id="ARBA00023015"/>
    </source>
</evidence>
<evidence type="ECO:0000259" key="7">
    <source>
        <dbReference type="Pfam" id="PF04542"/>
    </source>
</evidence>
<feature type="domain" description="RNA polymerase sigma factor 70 region 4 type 2" evidence="8">
    <location>
        <begin position="158"/>
        <end position="210"/>
    </location>
</feature>
<feature type="region of interest" description="Disordered" evidence="6">
    <location>
        <begin position="1"/>
        <end position="45"/>
    </location>
</feature>
<dbReference type="InterPro" id="IPR013249">
    <property type="entry name" value="RNA_pol_sigma70_r4_t2"/>
</dbReference>
<evidence type="ECO:0000313" key="9">
    <source>
        <dbReference type="EMBL" id="SNR46709.1"/>
    </source>
</evidence>
<dbReference type="InterPro" id="IPR036388">
    <property type="entry name" value="WH-like_DNA-bd_sf"/>
</dbReference>
<dbReference type="EMBL" id="FZNW01000006">
    <property type="protein sequence ID" value="SNR46709.1"/>
    <property type="molecule type" value="Genomic_DNA"/>
</dbReference>
<accession>A0A238WLY9</accession>
<protein>
    <submittedName>
        <fullName evidence="9">RNA polymerase sigma-70 factor, ECF subfamily</fullName>
    </submittedName>
</protein>
<sequence length="229" mass="24164">MTAATSTAPATPVAAPSRRKVTGMSDTAPEPASPDPLDELADAAASGDPDALGELLARLRPVIVRYCRARLGTVSHRHASADDVAQEVMLAVLGSLSRYRATGAGFLAFAYGIAANKVADAHRRRASDRSHPVAELPDVPGRHGPDPEQHAERVELHHQMRRMLGLLTAQQRDVLVLRVATGLSVAETATALSTTPGAVRIAQHRGLNRLRAELSSGSGTNSFPAARLD</sequence>
<gene>
    <name evidence="9" type="ORF">SAMN06265360_106241</name>
</gene>
<evidence type="ECO:0000313" key="10">
    <source>
        <dbReference type="Proteomes" id="UP000198348"/>
    </source>
</evidence>
<name>A0A238WLY9_9PSEU</name>
<dbReference type="Pfam" id="PF04542">
    <property type="entry name" value="Sigma70_r2"/>
    <property type="match status" value="1"/>
</dbReference>
<dbReference type="PANTHER" id="PTHR43133:SF58">
    <property type="entry name" value="ECF RNA POLYMERASE SIGMA FACTOR SIGD"/>
    <property type="match status" value="1"/>
</dbReference>
<dbReference type="InterPro" id="IPR007627">
    <property type="entry name" value="RNA_pol_sigma70_r2"/>
</dbReference>
<evidence type="ECO:0000256" key="5">
    <source>
        <dbReference type="ARBA" id="ARBA00023163"/>
    </source>
</evidence>
<keyword evidence="2" id="KW-0805">Transcription regulation</keyword>
<keyword evidence="4" id="KW-0238">DNA-binding</keyword>
<evidence type="ECO:0000256" key="6">
    <source>
        <dbReference type="SAM" id="MobiDB-lite"/>
    </source>
</evidence>
<evidence type="ECO:0000256" key="1">
    <source>
        <dbReference type="ARBA" id="ARBA00010641"/>
    </source>
</evidence>
<dbReference type="InterPro" id="IPR013325">
    <property type="entry name" value="RNA_pol_sigma_r2"/>
</dbReference>
<dbReference type="CDD" id="cd06171">
    <property type="entry name" value="Sigma70_r4"/>
    <property type="match status" value="1"/>
</dbReference>
<dbReference type="InterPro" id="IPR014284">
    <property type="entry name" value="RNA_pol_sigma-70_dom"/>
</dbReference>
<feature type="compositionally biased region" description="Low complexity" evidence="6">
    <location>
        <begin position="1"/>
        <end position="16"/>
    </location>
</feature>
<dbReference type="InterPro" id="IPR039425">
    <property type="entry name" value="RNA_pol_sigma-70-like"/>
</dbReference>
<proteinExistence type="inferred from homology"/>
<keyword evidence="10" id="KW-1185">Reference proteome</keyword>
<evidence type="ECO:0000256" key="3">
    <source>
        <dbReference type="ARBA" id="ARBA00023082"/>
    </source>
</evidence>
<dbReference type="Gene3D" id="1.10.1740.10">
    <property type="match status" value="1"/>
</dbReference>
<dbReference type="GO" id="GO:0003677">
    <property type="term" value="F:DNA binding"/>
    <property type="evidence" value="ECO:0007669"/>
    <property type="project" value="UniProtKB-KW"/>
</dbReference>
<evidence type="ECO:0000259" key="8">
    <source>
        <dbReference type="Pfam" id="PF08281"/>
    </source>
</evidence>
<keyword evidence="3" id="KW-0731">Sigma factor</keyword>
<keyword evidence="5" id="KW-0804">Transcription</keyword>
<feature type="compositionally biased region" description="Basic and acidic residues" evidence="6">
    <location>
        <begin position="140"/>
        <end position="149"/>
    </location>
</feature>
<dbReference type="NCBIfam" id="NF007230">
    <property type="entry name" value="PRK09648.1"/>
    <property type="match status" value="1"/>
</dbReference>
<comment type="similarity">
    <text evidence="1">Belongs to the sigma-70 factor family. ECF subfamily.</text>
</comment>
<dbReference type="GO" id="GO:0006352">
    <property type="term" value="P:DNA-templated transcription initiation"/>
    <property type="evidence" value="ECO:0007669"/>
    <property type="project" value="InterPro"/>
</dbReference>
<dbReference type="AlphaFoldDB" id="A0A238WLY9"/>
<dbReference type="Pfam" id="PF08281">
    <property type="entry name" value="Sigma70_r4_2"/>
    <property type="match status" value="1"/>
</dbReference>
<organism evidence="9 10">
    <name type="scientific">Haloechinothrix alba</name>
    <dbReference type="NCBI Taxonomy" id="664784"/>
    <lineage>
        <taxon>Bacteria</taxon>
        <taxon>Bacillati</taxon>
        <taxon>Actinomycetota</taxon>
        <taxon>Actinomycetes</taxon>
        <taxon>Pseudonocardiales</taxon>
        <taxon>Pseudonocardiaceae</taxon>
        <taxon>Haloechinothrix</taxon>
    </lineage>
</organism>
<reference evidence="10" key="1">
    <citation type="submission" date="2017-06" db="EMBL/GenBank/DDBJ databases">
        <authorList>
            <person name="Varghese N."/>
            <person name="Submissions S."/>
        </authorList>
    </citation>
    <scope>NUCLEOTIDE SEQUENCE [LARGE SCALE GENOMIC DNA]</scope>
    <source>
        <strain evidence="10">DSM 45207</strain>
    </source>
</reference>